<evidence type="ECO:0000313" key="6">
    <source>
        <dbReference type="Proteomes" id="UP000054636"/>
    </source>
</evidence>
<protein>
    <recommendedName>
        <fullName evidence="4">MIF4G domain-containing protein</fullName>
    </recommendedName>
</protein>
<feature type="compositionally biased region" description="Acidic residues" evidence="3">
    <location>
        <begin position="415"/>
        <end position="446"/>
    </location>
</feature>
<dbReference type="GO" id="GO:0005737">
    <property type="term" value="C:cytoplasm"/>
    <property type="evidence" value="ECO:0007669"/>
    <property type="project" value="UniProtKB-SubCell"/>
</dbReference>
<evidence type="ECO:0000256" key="3">
    <source>
        <dbReference type="SAM" id="MobiDB-lite"/>
    </source>
</evidence>
<feature type="compositionally biased region" description="Basic and acidic residues" evidence="3">
    <location>
        <begin position="447"/>
        <end position="468"/>
    </location>
</feature>
<feature type="region of interest" description="Disordered" evidence="3">
    <location>
        <begin position="985"/>
        <end position="1070"/>
    </location>
</feature>
<accession>A0A0W8DVD9</accession>
<dbReference type="Gene3D" id="1.25.40.180">
    <property type="match status" value="3"/>
</dbReference>
<dbReference type="Proteomes" id="UP000054636">
    <property type="component" value="Unassembled WGS sequence"/>
</dbReference>
<dbReference type="InterPro" id="IPR039762">
    <property type="entry name" value="Nmd2/UPF2"/>
</dbReference>
<evidence type="ECO:0000256" key="2">
    <source>
        <dbReference type="ARBA" id="ARBA00022490"/>
    </source>
</evidence>
<dbReference type="GO" id="GO:0000184">
    <property type="term" value="P:nuclear-transcribed mRNA catabolic process, nonsense-mediated decay"/>
    <property type="evidence" value="ECO:0007669"/>
    <property type="project" value="InterPro"/>
</dbReference>
<dbReference type="InterPro" id="IPR016024">
    <property type="entry name" value="ARM-type_fold"/>
</dbReference>
<feature type="compositionally biased region" description="Basic and acidic residues" evidence="3">
    <location>
        <begin position="361"/>
        <end position="370"/>
    </location>
</feature>
<feature type="region of interest" description="Disordered" evidence="3">
    <location>
        <begin position="335"/>
        <end position="370"/>
    </location>
</feature>
<evidence type="ECO:0000256" key="1">
    <source>
        <dbReference type="ARBA" id="ARBA00004496"/>
    </source>
</evidence>
<feature type="domain" description="MIF4G" evidence="4">
    <location>
        <begin position="56"/>
        <end position="272"/>
    </location>
</feature>
<gene>
    <name evidence="5" type="ORF">AM588_10008841</name>
</gene>
<dbReference type="InterPro" id="IPR003890">
    <property type="entry name" value="MIF4G-like_typ-3"/>
</dbReference>
<dbReference type="GO" id="GO:0035145">
    <property type="term" value="C:exon-exon junction complex"/>
    <property type="evidence" value="ECO:0007669"/>
    <property type="project" value="TreeGrafter"/>
</dbReference>
<dbReference type="EMBL" id="LNFP01000004">
    <property type="protein sequence ID" value="KUG00003.1"/>
    <property type="molecule type" value="Genomic_DNA"/>
</dbReference>
<dbReference type="GO" id="GO:0003723">
    <property type="term" value="F:RNA binding"/>
    <property type="evidence" value="ECO:0007669"/>
    <property type="project" value="InterPro"/>
</dbReference>
<name>A0A0W8DVD9_PHYNI</name>
<organism evidence="5 6">
    <name type="scientific">Phytophthora nicotianae</name>
    <name type="common">Potato buckeye rot agent</name>
    <name type="synonym">Phytophthora parasitica</name>
    <dbReference type="NCBI Taxonomy" id="4792"/>
    <lineage>
        <taxon>Eukaryota</taxon>
        <taxon>Sar</taxon>
        <taxon>Stramenopiles</taxon>
        <taxon>Oomycota</taxon>
        <taxon>Peronosporomycetes</taxon>
        <taxon>Peronosporales</taxon>
        <taxon>Peronosporaceae</taxon>
        <taxon>Phytophthora</taxon>
    </lineage>
</organism>
<dbReference type="InterPro" id="IPR007193">
    <property type="entry name" value="Upf2/Nmd2_C"/>
</dbReference>
<dbReference type="Pfam" id="PF04050">
    <property type="entry name" value="Upf2"/>
    <property type="match status" value="1"/>
</dbReference>
<dbReference type="PANTHER" id="PTHR12839">
    <property type="entry name" value="NONSENSE-MEDIATED MRNA DECAY PROTEIN 2 UP-FRAMESHIFT SUPPRESSOR 2"/>
    <property type="match status" value="1"/>
</dbReference>
<dbReference type="Pfam" id="PF02854">
    <property type="entry name" value="MIF4G"/>
    <property type="match status" value="3"/>
</dbReference>
<feature type="compositionally biased region" description="Basic and acidic residues" evidence="3">
    <location>
        <begin position="1058"/>
        <end position="1067"/>
    </location>
</feature>
<feature type="compositionally biased region" description="Acidic residues" evidence="3">
    <location>
        <begin position="996"/>
        <end position="1057"/>
    </location>
</feature>
<feature type="compositionally biased region" description="Low complexity" evidence="3">
    <location>
        <begin position="470"/>
        <end position="482"/>
    </location>
</feature>
<feature type="region of interest" description="Disordered" evidence="3">
    <location>
        <begin position="411"/>
        <end position="482"/>
    </location>
</feature>
<dbReference type="PANTHER" id="PTHR12839:SF7">
    <property type="entry name" value="REGULATOR OF NONSENSE TRANSCRIPTS 2"/>
    <property type="match status" value="1"/>
</dbReference>
<comment type="subcellular location">
    <subcellularLocation>
        <location evidence="1">Cytoplasm</location>
    </subcellularLocation>
</comment>
<feature type="domain" description="MIF4G" evidence="4">
    <location>
        <begin position="692"/>
        <end position="936"/>
    </location>
</feature>
<sequence>MARDDEDDDAQAQALSQLHELQRQSEARSALRSANSAANVADVRAKLATLKLKSDIKRSSTFVKKLRVLSEANADSLLRDAAELNLTRYVSECVAALADAPLKAADLPAAVKVASLLHQRYEDFAPGMVRALVSSFEASYASEDKSKMLKRRLILRLLCELYLAGVFDDVKVIAHIIQRVAKREQPGAKKGRGNMSTSGSNTGSQQLEVPLLVSFAKSVGVDFLGVQPKKFKELEKILEGNEEFEKFLESQTPVVPQNVQQECLSCYLEAYEMICKFYLAQHATFLKLDARNEKEEANRGEVTEEHVQELKNAKLLFEKLQTSVNSLADALDRDVPPLPVEEKDDGSGNGSILVWEGGDGAGRELSRDGPFDDEATRSFYEDLPDLLELVPAVVLGLTEADVAELKKKKETAAAAEEEAETEIEEEVLTNADDDGKDDADDTTLEDLETKDSTVIHPEEEESKAKEDTSDASADTSSTPSNSYHHQLDAYFASLEDLVNRDRCDKAAVEFCYRNSKATRSRLVKTLYAVPRTHLELLAHYARLVATLQSVLKEDIGGELVSMLVGEFHGLIKRRNQFRLESKIKNIRFIAELVKFRICPPNTGFRCLQRCFQDFQGHNVHVATTFLENCGRFLYCSKHTHARTVNCLNVMMKLKAAKHLDPQLETLVENAYYMCKPPERVERQVKQYDPMYLYLIKVLFQDLNGSNVNKVVKTLRRLPWQDSGTCEMVLKALLKVTKGKVLQMKWICEVVKGLSRYHDQVLVLLVDDVLEYIRYGLEVNDYRDHQRSLGYVKLLGELYNCGLVSMNVVVETLYLLINHSHDLLTLPQYSSDKLTAAQLLEMKKRFLLVPDMRYDPRVPSEVDGPTEVFRIRLVSALIETCNGSGSVGHGNSTERGISRPRLGRFMIFFQRYLFSKTDVPMETEFVVFDLFEMLGSSLKDHFKKFDTWEEVDQAVQEILRGDMEEAERRLSKKNAALLMATNGLDSVAEDSTLSQPGDEDDESIEDEEEDTDDDEDDDDEHDDDEDNDGEEDDEEDDDEEDEEDEDDDEEEEEDEEELLIIHDRIQKSEEDEEFEKAFKSMMHGTADTRKPAARVNVDKMAIPTVVKSSAVLTPAGSRGALSLDANGSPDGVVFRMLRRGNKGKVEARQLVVPEASSLAQHSHRQENAGKKEQSELKRLVLQNMERDDFMSDGPPMDGIPSFGPPPRVPVNFSNQGANQQTSEARMGFGGGSEWNNAEFGLRRAKDTVAPSRFLLSTRKWDRRIRSQTWRCTSEELRLQLVHSRKKWLRSTAWIDECLGYS</sequence>
<reference evidence="5 6" key="1">
    <citation type="submission" date="2015-11" db="EMBL/GenBank/DDBJ databases">
        <title>Genomes and virulence difference between two physiological races of Phytophthora nicotianae.</title>
        <authorList>
            <person name="Liu H."/>
            <person name="Ma X."/>
            <person name="Yu H."/>
            <person name="Fang D."/>
            <person name="Li Y."/>
            <person name="Wang X."/>
            <person name="Wang W."/>
            <person name="Dong Y."/>
            <person name="Xiao B."/>
        </authorList>
    </citation>
    <scope>NUCLEOTIDE SEQUENCE [LARGE SCALE GENOMIC DNA]</scope>
    <source>
        <strain evidence="6">race 1</strain>
    </source>
</reference>
<evidence type="ECO:0000259" key="4">
    <source>
        <dbReference type="SMART" id="SM00543"/>
    </source>
</evidence>
<comment type="caution">
    <text evidence="5">The sequence shown here is derived from an EMBL/GenBank/DDBJ whole genome shotgun (WGS) entry which is preliminary data.</text>
</comment>
<dbReference type="SUPFAM" id="SSF48371">
    <property type="entry name" value="ARM repeat"/>
    <property type="match status" value="3"/>
</dbReference>
<evidence type="ECO:0000313" key="5">
    <source>
        <dbReference type="EMBL" id="KUG00003.1"/>
    </source>
</evidence>
<proteinExistence type="predicted"/>
<keyword evidence="2" id="KW-0963">Cytoplasm</keyword>
<feature type="domain" description="MIF4G" evidence="4">
    <location>
        <begin position="487"/>
        <end position="677"/>
    </location>
</feature>
<dbReference type="SMART" id="SM00543">
    <property type="entry name" value="MIF4G"/>
    <property type="match status" value="3"/>
</dbReference>